<evidence type="ECO:0000313" key="2">
    <source>
        <dbReference type="Proteomes" id="UP000479000"/>
    </source>
</evidence>
<dbReference type="Proteomes" id="UP000479000">
    <property type="component" value="Unassembled WGS sequence"/>
</dbReference>
<reference evidence="1 2" key="1">
    <citation type="submission" date="2020-02" db="EMBL/GenBank/DDBJ databases">
        <authorList>
            <person name="Ferguson B K."/>
        </authorList>
    </citation>
    <scope>NUCLEOTIDE SEQUENCE [LARGE SCALE GENOMIC DNA]</scope>
</reference>
<evidence type="ECO:0000313" key="1">
    <source>
        <dbReference type="EMBL" id="CAA9998838.1"/>
    </source>
</evidence>
<proteinExistence type="predicted"/>
<dbReference type="EMBL" id="CADCXU010007359">
    <property type="protein sequence ID" value="CAA9998838.1"/>
    <property type="molecule type" value="Genomic_DNA"/>
</dbReference>
<name>A0A6H5G7J2_9HEMI</name>
<sequence length="77" mass="8659">MGTSIFELMLHDLTLQVSGTIIIFDMANLSLIMQARMATPTLAWHLCMLVQVNMCDQRSMPTPPIYILDKVDLPVPL</sequence>
<gene>
    <name evidence="1" type="ORF">NTEN_LOCUS5121</name>
</gene>
<dbReference type="OrthoDB" id="75724at2759"/>
<keyword evidence="2" id="KW-1185">Reference proteome</keyword>
<organism evidence="1 2">
    <name type="scientific">Nesidiocoris tenuis</name>
    <dbReference type="NCBI Taxonomy" id="355587"/>
    <lineage>
        <taxon>Eukaryota</taxon>
        <taxon>Metazoa</taxon>
        <taxon>Ecdysozoa</taxon>
        <taxon>Arthropoda</taxon>
        <taxon>Hexapoda</taxon>
        <taxon>Insecta</taxon>
        <taxon>Pterygota</taxon>
        <taxon>Neoptera</taxon>
        <taxon>Paraneoptera</taxon>
        <taxon>Hemiptera</taxon>
        <taxon>Heteroptera</taxon>
        <taxon>Panheteroptera</taxon>
        <taxon>Cimicomorpha</taxon>
        <taxon>Miridae</taxon>
        <taxon>Dicyphina</taxon>
        <taxon>Nesidiocoris</taxon>
    </lineage>
</organism>
<feature type="non-terminal residue" evidence="1">
    <location>
        <position position="77"/>
    </location>
</feature>
<dbReference type="AlphaFoldDB" id="A0A6H5G7J2"/>
<accession>A0A6H5G7J2</accession>
<protein>
    <submittedName>
        <fullName evidence="1">Uncharacterized protein</fullName>
    </submittedName>
</protein>